<keyword evidence="3" id="KW-1185">Reference proteome</keyword>
<evidence type="ECO:0000313" key="3">
    <source>
        <dbReference type="Proteomes" id="UP001215598"/>
    </source>
</evidence>
<accession>A0AAD7J7L9</accession>
<evidence type="ECO:0000256" key="1">
    <source>
        <dbReference type="SAM" id="MobiDB-lite"/>
    </source>
</evidence>
<organism evidence="2 3">
    <name type="scientific">Mycena metata</name>
    <dbReference type="NCBI Taxonomy" id="1033252"/>
    <lineage>
        <taxon>Eukaryota</taxon>
        <taxon>Fungi</taxon>
        <taxon>Dikarya</taxon>
        <taxon>Basidiomycota</taxon>
        <taxon>Agaricomycotina</taxon>
        <taxon>Agaricomycetes</taxon>
        <taxon>Agaricomycetidae</taxon>
        <taxon>Agaricales</taxon>
        <taxon>Marasmiineae</taxon>
        <taxon>Mycenaceae</taxon>
        <taxon>Mycena</taxon>
    </lineage>
</organism>
<gene>
    <name evidence="2" type="ORF">B0H16DRAFT_1458233</name>
</gene>
<dbReference type="AlphaFoldDB" id="A0AAD7J7L9"/>
<comment type="caution">
    <text evidence="2">The sequence shown here is derived from an EMBL/GenBank/DDBJ whole genome shotgun (WGS) entry which is preliminary data.</text>
</comment>
<feature type="region of interest" description="Disordered" evidence="1">
    <location>
        <begin position="187"/>
        <end position="210"/>
    </location>
</feature>
<dbReference type="Proteomes" id="UP001215598">
    <property type="component" value="Unassembled WGS sequence"/>
</dbReference>
<proteinExistence type="predicted"/>
<evidence type="ECO:0000313" key="2">
    <source>
        <dbReference type="EMBL" id="KAJ7756236.1"/>
    </source>
</evidence>
<dbReference type="EMBL" id="JARKIB010000047">
    <property type="protein sequence ID" value="KAJ7756236.1"/>
    <property type="molecule type" value="Genomic_DNA"/>
</dbReference>
<reference evidence="2" key="1">
    <citation type="submission" date="2023-03" db="EMBL/GenBank/DDBJ databases">
        <title>Massive genome expansion in bonnet fungi (Mycena s.s.) driven by repeated elements and novel gene families across ecological guilds.</title>
        <authorList>
            <consortium name="Lawrence Berkeley National Laboratory"/>
            <person name="Harder C.B."/>
            <person name="Miyauchi S."/>
            <person name="Viragh M."/>
            <person name="Kuo A."/>
            <person name="Thoen E."/>
            <person name="Andreopoulos B."/>
            <person name="Lu D."/>
            <person name="Skrede I."/>
            <person name="Drula E."/>
            <person name="Henrissat B."/>
            <person name="Morin E."/>
            <person name="Kohler A."/>
            <person name="Barry K."/>
            <person name="LaButti K."/>
            <person name="Morin E."/>
            <person name="Salamov A."/>
            <person name="Lipzen A."/>
            <person name="Mereny Z."/>
            <person name="Hegedus B."/>
            <person name="Baldrian P."/>
            <person name="Stursova M."/>
            <person name="Weitz H."/>
            <person name="Taylor A."/>
            <person name="Grigoriev I.V."/>
            <person name="Nagy L.G."/>
            <person name="Martin F."/>
            <person name="Kauserud H."/>
        </authorList>
    </citation>
    <scope>NUCLEOTIDE SEQUENCE</scope>
    <source>
        <strain evidence="2">CBHHK182m</strain>
    </source>
</reference>
<sequence>MPNYVPVLGATNKEFWGLPRQNLRQVTKSKPLKFTSLNCAAAAASGGTAHVIAARPSEFETLLASYHHHLPPRHANCSLCTPSLRISYPPSGLDIFLYLPGPDTIFARVRIDFTGRTRIAQYSFKSSRDLGYFDARQPAIPHLSSSHIGDDLGRFSTSGQEFSTQLWHGRPGTRLYSRSRMDLPPYLQPVPSNGQPAPRTLSDAPPARSNRALQPMYTRRGLVEANIGDVSAKICTPRARLRRRTRIANDAAALPFLPPSHRAFTRPRVEHGAPMFAPSARSATAHGGGRPVWFSVGREVV</sequence>
<protein>
    <submittedName>
        <fullName evidence="2">Uncharacterized protein</fullName>
    </submittedName>
</protein>
<name>A0AAD7J7L9_9AGAR</name>